<dbReference type="EMBL" id="CP079216">
    <property type="protein sequence ID" value="QXT63277.1"/>
    <property type="molecule type" value="Genomic_DNA"/>
</dbReference>
<gene>
    <name evidence="1" type="ORF">KDB89_01970</name>
</gene>
<proteinExistence type="predicted"/>
<reference evidence="1 2" key="1">
    <citation type="submission" date="2021-07" db="EMBL/GenBank/DDBJ databases">
        <title>complete genome sequencing of Tessaracoccus sp.J1M15.</title>
        <authorList>
            <person name="Bae J.-W."/>
            <person name="Kim D.-y."/>
        </authorList>
    </citation>
    <scope>NUCLEOTIDE SEQUENCE [LARGE SCALE GENOMIC DNA]</scope>
    <source>
        <strain evidence="1 2">J1M15</strain>
    </source>
</reference>
<keyword evidence="2" id="KW-1185">Reference proteome</keyword>
<evidence type="ECO:0000313" key="1">
    <source>
        <dbReference type="EMBL" id="QXT63277.1"/>
    </source>
</evidence>
<organism evidence="1 2">
    <name type="scientific">Tessaracoccus palaemonis</name>
    <dbReference type="NCBI Taxonomy" id="2829499"/>
    <lineage>
        <taxon>Bacteria</taxon>
        <taxon>Bacillati</taxon>
        <taxon>Actinomycetota</taxon>
        <taxon>Actinomycetes</taxon>
        <taxon>Propionibacteriales</taxon>
        <taxon>Propionibacteriaceae</taxon>
        <taxon>Tessaracoccus</taxon>
    </lineage>
</organism>
<sequence>MPGNEAYDAALVIKQSCDDMVDSYEDLVEAGAAVMGDIKSTIGQLKQYKYETWASGQYLGVEYRDDKYSGWDKFWMSVGGVSWIEEEVPHPRRQEAYDALENAQGIVDEVDEKFELDSKDIRDTVGSVADHMSGWVDTVAKLSTLVFPSSITQISTTGDTTGWQSPSAMETYRDNVTLQDSAHSTTQSVIRELLERDAAFLQNMTESLTAFADLVREQNQSYIDLATGSWKPEDLSIDFVLGKIGDVATFVNDYKSRQTEKATAMINTLNNAVSATLKTEELRGQINAMSEPTGGGGNGWPMPANLSGYRSPEQSGFEELRFNTRWFKDHIEFWEDLSGDFDPVISTASGTPAIEPMFLQFPGFSATATSGLNTLAQDLREKALTRGQSATLDMSEKLDATIRNYLTGEALNTQEAQQLQRMLDE</sequence>
<evidence type="ECO:0000313" key="2">
    <source>
        <dbReference type="Proteomes" id="UP000824504"/>
    </source>
</evidence>
<dbReference type="RefSeq" id="WP_219083014.1">
    <property type="nucleotide sequence ID" value="NZ_CP079216.1"/>
</dbReference>
<dbReference type="Proteomes" id="UP000824504">
    <property type="component" value="Chromosome"/>
</dbReference>
<name>A0ABX8SIS5_9ACTN</name>
<protein>
    <recommendedName>
        <fullName evidence="3">WXG100 family type VII secretion target</fullName>
    </recommendedName>
</protein>
<evidence type="ECO:0008006" key="3">
    <source>
        <dbReference type="Google" id="ProtNLM"/>
    </source>
</evidence>
<accession>A0ABX8SIS5</accession>